<comment type="subcellular location">
    <subcellularLocation>
        <location evidence="1">Cell membrane</location>
        <topology evidence="1">Lipid-anchor</topology>
    </subcellularLocation>
</comment>
<evidence type="ECO:0000256" key="5">
    <source>
        <dbReference type="SAM" id="SignalP"/>
    </source>
</evidence>
<dbReference type="GO" id="GO:0015833">
    <property type="term" value="P:peptide transport"/>
    <property type="evidence" value="ECO:0007669"/>
    <property type="project" value="TreeGrafter"/>
</dbReference>
<evidence type="ECO:0000313" key="7">
    <source>
        <dbReference type="EMBL" id="SJZ87483.1"/>
    </source>
</evidence>
<dbReference type="InterPro" id="IPR023765">
    <property type="entry name" value="SBP_5_CS"/>
</dbReference>
<evidence type="ECO:0000256" key="4">
    <source>
        <dbReference type="ARBA" id="ARBA00022729"/>
    </source>
</evidence>
<dbReference type="AlphaFoldDB" id="A0A1T4P7G3"/>
<dbReference type="PIRSF" id="PIRSF002741">
    <property type="entry name" value="MppA"/>
    <property type="match status" value="1"/>
</dbReference>
<dbReference type="CDD" id="cd08510">
    <property type="entry name" value="PBP2_Lactococcal_OppA_like"/>
    <property type="match status" value="1"/>
</dbReference>
<comment type="similarity">
    <text evidence="2">Belongs to the bacterial solute-binding protein 5 family.</text>
</comment>
<feature type="signal peptide" evidence="5">
    <location>
        <begin position="1"/>
        <end position="20"/>
    </location>
</feature>
<dbReference type="Gene3D" id="3.10.105.10">
    <property type="entry name" value="Dipeptide-binding Protein, Domain 3"/>
    <property type="match status" value="1"/>
</dbReference>
<feature type="domain" description="Solute-binding protein family 5" evidence="6">
    <location>
        <begin position="108"/>
        <end position="501"/>
    </location>
</feature>
<dbReference type="PROSITE" id="PS01040">
    <property type="entry name" value="SBP_BACTERIAL_5"/>
    <property type="match status" value="1"/>
</dbReference>
<keyword evidence="3" id="KW-0813">Transport</keyword>
<dbReference type="Pfam" id="PF00496">
    <property type="entry name" value="SBP_bac_5"/>
    <property type="match status" value="1"/>
</dbReference>
<evidence type="ECO:0000256" key="2">
    <source>
        <dbReference type="ARBA" id="ARBA00005695"/>
    </source>
</evidence>
<organism evidence="7 8">
    <name type="scientific">Pilibacter termitis</name>
    <dbReference type="NCBI Taxonomy" id="263852"/>
    <lineage>
        <taxon>Bacteria</taxon>
        <taxon>Bacillati</taxon>
        <taxon>Bacillota</taxon>
        <taxon>Bacilli</taxon>
        <taxon>Lactobacillales</taxon>
        <taxon>Enterococcaceae</taxon>
        <taxon>Pilibacter</taxon>
    </lineage>
</organism>
<dbReference type="RefSeq" id="WP_078807615.1">
    <property type="nucleotide sequence ID" value="NZ_FUXI01000019.1"/>
</dbReference>
<evidence type="ECO:0000256" key="3">
    <source>
        <dbReference type="ARBA" id="ARBA00022448"/>
    </source>
</evidence>
<dbReference type="Proteomes" id="UP000190328">
    <property type="component" value="Unassembled WGS sequence"/>
</dbReference>
<dbReference type="InterPro" id="IPR030678">
    <property type="entry name" value="Peptide/Ni-bd"/>
</dbReference>
<dbReference type="SUPFAM" id="SSF53850">
    <property type="entry name" value="Periplasmic binding protein-like II"/>
    <property type="match status" value="1"/>
</dbReference>
<dbReference type="PANTHER" id="PTHR30290">
    <property type="entry name" value="PERIPLASMIC BINDING COMPONENT OF ABC TRANSPORTER"/>
    <property type="match status" value="1"/>
</dbReference>
<gene>
    <name evidence="7" type="ORF">SAMN02745116_01681</name>
</gene>
<dbReference type="GO" id="GO:1904680">
    <property type="term" value="F:peptide transmembrane transporter activity"/>
    <property type="evidence" value="ECO:0007669"/>
    <property type="project" value="TreeGrafter"/>
</dbReference>
<keyword evidence="4 5" id="KW-0732">Signal</keyword>
<dbReference type="GO" id="GO:0042597">
    <property type="term" value="C:periplasmic space"/>
    <property type="evidence" value="ECO:0007669"/>
    <property type="project" value="UniProtKB-ARBA"/>
</dbReference>
<protein>
    <submittedName>
        <fullName evidence="7">Peptide/nickel transport system substrate-binding protein</fullName>
    </submittedName>
</protein>
<dbReference type="GO" id="GO:0043190">
    <property type="term" value="C:ATP-binding cassette (ABC) transporter complex"/>
    <property type="evidence" value="ECO:0007669"/>
    <property type="project" value="InterPro"/>
</dbReference>
<reference evidence="7 8" key="1">
    <citation type="submission" date="2017-02" db="EMBL/GenBank/DDBJ databases">
        <authorList>
            <person name="Peterson S.W."/>
        </authorList>
    </citation>
    <scope>NUCLEOTIDE SEQUENCE [LARGE SCALE GENOMIC DNA]</scope>
    <source>
        <strain evidence="7 8">ATCC BAA-1030</strain>
    </source>
</reference>
<evidence type="ECO:0000259" key="6">
    <source>
        <dbReference type="Pfam" id="PF00496"/>
    </source>
</evidence>
<feature type="chain" id="PRO_5039543513" evidence="5">
    <location>
        <begin position="21"/>
        <end position="592"/>
    </location>
</feature>
<dbReference type="Gene3D" id="3.40.190.10">
    <property type="entry name" value="Periplasmic binding protein-like II"/>
    <property type="match status" value="1"/>
</dbReference>
<evidence type="ECO:0000256" key="1">
    <source>
        <dbReference type="ARBA" id="ARBA00004193"/>
    </source>
</evidence>
<dbReference type="STRING" id="263852.SAMN02745116_01681"/>
<sequence>MNKKVVTLLSVMAVSTLALSACGGGSSKKTAKDTPKEELKLPHAVSNKDKAIEGGTLDIAVVNDAPFQGLFSPAFNSDNYDYCYAQPTGFGSLFSIDENFKLTNDGVASFKYDKESKTATVTLKDGIKWSDGKPLTSDDLIYTYKVVADKDYDGVRYSDIINIEGVEDYHAGKAKEISGLKQVDDKTIEIKFLSNNPGVLQGADFLTYAIPKHQLEKIPVAKMSSSPEIREHPLSFGPYVISKVVTGESVELVPNEHYYGNKPKLKKIVETNVSSKTIIESMKAKKYDYIYQMPTDTYTKYKDIKGYEMLGKVEMAYTYLGFKLGKYNEEKSQSDYNPEAKMANKELRQAMGYAVDNDAVGKKFYNGLRENANALIIPPFKDFHASKEEVPGYSLNEKKAKELLDKAGYKDTDNDGLREDPKGNKLEIKFASMSGGETAQPLADYYIQQWKKIGLNVTLSTGRLLDFQSFYDKVQHDDPEIDVYQAAWSTGSNPEPSGLWGPKAQYNYTRFVSEENTKLIEEINSEKAFDEAYRKEKFIEWQKYAAEEAFAIPTLYRWGVTPVSERVVGVDITSTITLNELWEKVGVSKESR</sequence>
<dbReference type="PANTHER" id="PTHR30290:SF9">
    <property type="entry name" value="OLIGOPEPTIDE-BINDING PROTEIN APPA"/>
    <property type="match status" value="1"/>
</dbReference>
<accession>A0A1T4P7G3</accession>
<dbReference type="InterPro" id="IPR039424">
    <property type="entry name" value="SBP_5"/>
</dbReference>
<dbReference type="EMBL" id="FUXI01000019">
    <property type="protein sequence ID" value="SJZ87483.1"/>
    <property type="molecule type" value="Genomic_DNA"/>
</dbReference>
<dbReference type="InterPro" id="IPR000914">
    <property type="entry name" value="SBP_5_dom"/>
</dbReference>
<keyword evidence="8" id="KW-1185">Reference proteome</keyword>
<name>A0A1T4P7G3_9ENTE</name>
<evidence type="ECO:0000313" key="8">
    <source>
        <dbReference type="Proteomes" id="UP000190328"/>
    </source>
</evidence>
<dbReference type="OrthoDB" id="9796817at2"/>
<dbReference type="PROSITE" id="PS51257">
    <property type="entry name" value="PROKAR_LIPOPROTEIN"/>
    <property type="match status" value="1"/>
</dbReference>
<proteinExistence type="inferred from homology"/>